<dbReference type="InterPro" id="IPR003346">
    <property type="entry name" value="Transposase_20"/>
</dbReference>
<proteinExistence type="predicted"/>
<sequence>MLSKNDFNKNNLNTDNSPLILYSLIIGIDIAKSSFDISFLQNNSTFYARFCNHDDGFLDLSNYLTNHLTEHKITCLNIHFIMESTNIYWQALALWAYQAGFLVSVVNPAFIRAYAKSLGIRNKTDKQDAALLARYGRHENPPLWQPPSPIEDKMISLVRQRHHSKHKLTNELTRLETANYHTLSFIQSTINYWQTHIQKLDCVIWQTINSDVNLKVRATLLHSIPGIGKKSIPPLLALIGDGSRFASSKHLVSFVGLVPRAYQSGSSINKQTTIGHGGRPDIREVLYMPAVVVSFGRYKAFQPFVQRLLANGKCKKQVIVAVMRKLLAICYVVIKTGQPFDPSLHQ</sequence>
<dbReference type="PANTHER" id="PTHR33055:SF3">
    <property type="entry name" value="PUTATIVE TRANSPOSASE FOR IS117-RELATED"/>
    <property type="match status" value="1"/>
</dbReference>
<feature type="domain" description="Transposase IS110-like N-terminal" evidence="1">
    <location>
        <begin position="26"/>
        <end position="176"/>
    </location>
</feature>
<organism evidence="3 4">
    <name type="scientific">Lwoffella lincolnii</name>
    <dbReference type="NCBI Taxonomy" id="90241"/>
    <lineage>
        <taxon>Bacteria</taxon>
        <taxon>Pseudomonadati</taxon>
        <taxon>Pseudomonadota</taxon>
        <taxon>Gammaproteobacteria</taxon>
        <taxon>Moraxellales</taxon>
        <taxon>Moraxellaceae</taxon>
        <taxon>Lwoffella</taxon>
    </lineage>
</organism>
<evidence type="ECO:0000259" key="2">
    <source>
        <dbReference type="Pfam" id="PF02371"/>
    </source>
</evidence>
<comment type="caution">
    <text evidence="3">The sequence shown here is derived from an EMBL/GenBank/DDBJ whole genome shotgun (WGS) entry which is preliminary data.</text>
</comment>
<gene>
    <name evidence="3" type="ORF">B0682_07130</name>
</gene>
<dbReference type="AlphaFoldDB" id="A0A1T0CCW8"/>
<dbReference type="NCBIfam" id="NF033542">
    <property type="entry name" value="transpos_IS110"/>
    <property type="match status" value="1"/>
</dbReference>
<evidence type="ECO:0000313" key="3">
    <source>
        <dbReference type="EMBL" id="OOS20174.1"/>
    </source>
</evidence>
<dbReference type="GO" id="GO:0004803">
    <property type="term" value="F:transposase activity"/>
    <property type="evidence" value="ECO:0007669"/>
    <property type="project" value="InterPro"/>
</dbReference>
<protein>
    <submittedName>
        <fullName evidence="3">Uncharacterized protein</fullName>
    </submittedName>
</protein>
<reference evidence="3 4" key="1">
    <citation type="submission" date="2017-02" db="EMBL/GenBank/DDBJ databases">
        <title>Draft genome sequence of Moraxella lincolnii CCUG 9405T type strain.</title>
        <authorList>
            <person name="Salva-Serra F."/>
            <person name="Engstrom-Jakobsson H."/>
            <person name="Thorell K."/>
            <person name="Jaen-Luchoro D."/>
            <person name="Gonzales-Siles L."/>
            <person name="Karlsson R."/>
            <person name="Yazdan S."/>
            <person name="Boulund F."/>
            <person name="Johnning A."/>
            <person name="Engstrand L."/>
            <person name="Kristiansson E."/>
            <person name="Moore E."/>
        </authorList>
    </citation>
    <scope>NUCLEOTIDE SEQUENCE [LARGE SCALE GENOMIC DNA]</scope>
    <source>
        <strain evidence="3 4">CCUG 9405</strain>
    </source>
</reference>
<dbReference type="RefSeq" id="WP_240494920.1">
    <property type="nucleotide sequence ID" value="NZ_CP147511.1"/>
</dbReference>
<dbReference type="EMBL" id="MUYT01000009">
    <property type="protein sequence ID" value="OOS20174.1"/>
    <property type="molecule type" value="Genomic_DNA"/>
</dbReference>
<evidence type="ECO:0000259" key="1">
    <source>
        <dbReference type="Pfam" id="PF01548"/>
    </source>
</evidence>
<dbReference type="Pfam" id="PF02371">
    <property type="entry name" value="Transposase_20"/>
    <property type="match status" value="1"/>
</dbReference>
<feature type="domain" description="Transposase IS116/IS110/IS902 C-terminal" evidence="2">
    <location>
        <begin position="219"/>
        <end position="295"/>
    </location>
</feature>
<dbReference type="GO" id="GO:0003677">
    <property type="term" value="F:DNA binding"/>
    <property type="evidence" value="ECO:0007669"/>
    <property type="project" value="InterPro"/>
</dbReference>
<dbReference type="Proteomes" id="UP000191094">
    <property type="component" value="Unassembled WGS sequence"/>
</dbReference>
<dbReference type="Pfam" id="PF01548">
    <property type="entry name" value="DEDD_Tnp_IS110"/>
    <property type="match status" value="1"/>
</dbReference>
<dbReference type="GO" id="GO:0006313">
    <property type="term" value="P:DNA transposition"/>
    <property type="evidence" value="ECO:0007669"/>
    <property type="project" value="InterPro"/>
</dbReference>
<accession>A0A1T0CCW8</accession>
<name>A0A1T0CCW8_9GAMM</name>
<evidence type="ECO:0000313" key="4">
    <source>
        <dbReference type="Proteomes" id="UP000191094"/>
    </source>
</evidence>
<dbReference type="InterPro" id="IPR002525">
    <property type="entry name" value="Transp_IS110-like_N"/>
</dbReference>
<dbReference type="InterPro" id="IPR047650">
    <property type="entry name" value="Transpos_IS110"/>
</dbReference>
<keyword evidence="4" id="KW-1185">Reference proteome</keyword>
<dbReference type="PANTHER" id="PTHR33055">
    <property type="entry name" value="TRANSPOSASE FOR INSERTION SEQUENCE ELEMENT IS1111A"/>
    <property type="match status" value="1"/>
</dbReference>